<dbReference type="SUPFAM" id="SSF56672">
    <property type="entry name" value="DNA/RNA polymerases"/>
    <property type="match status" value="1"/>
</dbReference>
<dbReference type="CDD" id="cd23183">
    <property type="entry name" value="ps-ssRNAv_Botourmiaviridae_RdRp"/>
    <property type="match status" value="1"/>
</dbReference>
<dbReference type="GO" id="GO:0003968">
    <property type="term" value="F:RNA-directed RNA polymerase activity"/>
    <property type="evidence" value="ECO:0007669"/>
    <property type="project" value="UniProtKB-KW"/>
</dbReference>
<evidence type="ECO:0000256" key="3">
    <source>
        <dbReference type="ARBA" id="ARBA00022695"/>
    </source>
</evidence>
<keyword evidence="5" id="KW-1185">Reference proteome</keyword>
<keyword evidence="2" id="KW-0808">Transferase</keyword>
<sequence>MSKRPLAACLSVEETSFYAKTEVSKLCGLVDRMGKLPRTYAGDDLPIDDNLKPVARSVLAPILGTRLTRERTEYICSLSSQLVVGISDVTYILLGSALSVKEIRWQSQLFAILAIAGKLEAAFKSHTGFLLATCLGDRYDSPDPSSSNYGGIAPGRIFPPRFQRKIWMRCVLRRRPQDVTLASSLVNIKRVAPPVPDSFVQESLNKNRERLSKPQSDCPDPILDMLERQVVRTVDEIVYNAKKEGWNRKIARSAFPSQSASFARSIASGGQLGEIVPENWSLRFPTLLAMVERCQEVVPIYGWHESPETVLTENLRGHIDACLEVRRSPVLEPFKVRTITMGPAEPYFKARRIQGVLWDLLKHTRCTHLPNRPIHESDISFFCSRRGDAVFPDEETFFVSGDYSAATDCLSPVLSTVAVDRLCDHLLSPENQVLDPVHPWRALFHRVLVGHKIMEGKRGEEVEIAAQTWGQLMGSPLSFPILCIVNLAITRASIEHTAKRQLYLEECGILVNGDDILFKLPLRGLARWDFLVTRGGLHPSPGKNFVSKDYAVLNSTIYRVGRTAELIPTIKGNLINGTACRGIERPRDGSLYFSDASKYSWGTIGDRARELIKGFPNHIADQLLSRFLISMKPHLDLFPRISWWAHPQYGGLGLPVTRPGDFLPVHRRVGAFLACGGRRSQEFRMNMQWLSNPVKQFNAFTSQYLMDIARSLSVPVKQIYNDETEPEFFLEREIMYSALRFGVEFPTNARGNRELLAAWRHFYRQLERRALRTRITDGDLPERKADRKGLFLLSPEKLIAGPRFKYVYDWACKNQGGNIWSSSSRGYVLFDKHRVLESSALPFGKDEVKSSVSTHFTPVNEYRQRIFFWT</sequence>
<organism evidence="4 5">
    <name type="scientific">Cassava virus C</name>
    <dbReference type="NCBI Taxonomy" id="561576"/>
    <lineage>
        <taxon>Viruses</taxon>
        <taxon>Riboviria</taxon>
        <taxon>Orthornavirae</taxon>
        <taxon>Lenarviricota</taxon>
        <taxon>Miaviricetes</taxon>
        <taxon>Ourlivirales</taxon>
        <taxon>Botourmiaviridae</taxon>
        <taxon>Ourmiavirus</taxon>
        <taxon>Ourmiavirus manihoti</taxon>
    </lineage>
</organism>
<evidence type="ECO:0000256" key="1">
    <source>
        <dbReference type="ARBA" id="ARBA00022484"/>
    </source>
</evidence>
<dbReference type="RefSeq" id="YP_003104770.1">
    <property type="nucleotide sequence ID" value="NC_013111.1"/>
</dbReference>
<protein>
    <submittedName>
        <fullName evidence="4">Putative RNA dependent RNA polymerase</fullName>
    </submittedName>
</protein>
<dbReference type="Proteomes" id="UP000202771">
    <property type="component" value="Genome"/>
</dbReference>
<evidence type="ECO:0000313" key="5">
    <source>
        <dbReference type="Proteomes" id="UP000202771"/>
    </source>
</evidence>
<reference evidence="4 5" key="1">
    <citation type="journal article" date="2009" name="J. Gen. Virol.">
        <title>Molecular characterization of the plant virus genus Ourmiavirus and evidence of inter-kingdom reassortment of viral genome segments as its possible route of origin.</title>
        <authorList>
            <person name="Rastgou M."/>
            <person name="Habibi M.K."/>
            <person name="Izadpanah K."/>
            <person name="Masenga V."/>
            <person name="Milne R.G."/>
            <person name="Wolf Y.I."/>
            <person name="Koonin E.V."/>
            <person name="Turina M."/>
        </authorList>
    </citation>
    <scope>NUCLEOTIDE SEQUENCE [LARGE SCALE GENOMIC DNA]</scope>
    <source>
        <strain evidence="4">IC</strain>
    </source>
</reference>
<keyword evidence="3" id="KW-0548">Nucleotidyltransferase</keyword>
<name>B5U1W6_9VIRU</name>
<dbReference type="KEGG" id="vg:8658762"/>
<accession>B5U1W6</accession>
<evidence type="ECO:0000256" key="2">
    <source>
        <dbReference type="ARBA" id="ARBA00022679"/>
    </source>
</evidence>
<dbReference type="OrthoDB" id="3748at10239"/>
<dbReference type="GeneID" id="8658762"/>
<dbReference type="InterPro" id="IPR043502">
    <property type="entry name" value="DNA/RNA_pol_sf"/>
</dbReference>
<evidence type="ECO:0000313" key="4">
    <source>
        <dbReference type="EMBL" id="ACI03053.1"/>
    </source>
</evidence>
<dbReference type="EMBL" id="FJ157981">
    <property type="protein sequence ID" value="ACI03053.1"/>
    <property type="molecule type" value="mRNA"/>
</dbReference>
<proteinExistence type="evidence at transcript level"/>
<keyword evidence="1" id="KW-0696">RNA-directed RNA polymerase</keyword>